<keyword evidence="2" id="KW-1185">Reference proteome</keyword>
<dbReference type="AlphaFoldDB" id="A0A1I7WT62"/>
<proteinExistence type="predicted"/>
<dbReference type="WBParaSite" id="Hba_08347">
    <property type="protein sequence ID" value="Hba_08347"/>
    <property type="gene ID" value="Hba_08347"/>
</dbReference>
<dbReference type="Proteomes" id="UP000095283">
    <property type="component" value="Unplaced"/>
</dbReference>
<evidence type="ECO:0000313" key="2">
    <source>
        <dbReference type="Proteomes" id="UP000095283"/>
    </source>
</evidence>
<evidence type="ECO:0000256" key="1">
    <source>
        <dbReference type="SAM" id="Phobius"/>
    </source>
</evidence>
<feature type="transmembrane region" description="Helical" evidence="1">
    <location>
        <begin position="134"/>
        <end position="155"/>
    </location>
</feature>
<feature type="transmembrane region" description="Helical" evidence="1">
    <location>
        <begin position="258"/>
        <end position="281"/>
    </location>
</feature>
<keyword evidence="1" id="KW-1133">Transmembrane helix</keyword>
<keyword evidence="1" id="KW-0812">Transmembrane</keyword>
<accession>A0A1I7WT62</accession>
<reference evidence="3" key="1">
    <citation type="submission" date="2016-11" db="UniProtKB">
        <authorList>
            <consortium name="WormBaseParasite"/>
        </authorList>
    </citation>
    <scope>IDENTIFICATION</scope>
</reference>
<keyword evidence="1" id="KW-0472">Membrane</keyword>
<name>A0A1I7WT62_HETBA</name>
<organism evidence="2 3">
    <name type="scientific">Heterorhabditis bacteriophora</name>
    <name type="common">Entomopathogenic nematode worm</name>
    <dbReference type="NCBI Taxonomy" id="37862"/>
    <lineage>
        <taxon>Eukaryota</taxon>
        <taxon>Metazoa</taxon>
        <taxon>Ecdysozoa</taxon>
        <taxon>Nematoda</taxon>
        <taxon>Chromadorea</taxon>
        <taxon>Rhabditida</taxon>
        <taxon>Rhabditina</taxon>
        <taxon>Rhabditomorpha</taxon>
        <taxon>Strongyloidea</taxon>
        <taxon>Heterorhabditidae</taxon>
        <taxon>Heterorhabditis</taxon>
    </lineage>
</organism>
<protein>
    <submittedName>
        <fullName evidence="3">Neur_chan_LBD domain-containing protein</fullName>
    </submittedName>
</protein>
<sequence length="288" mass="33591">MNKASLQAFTSKEQLISDILQTTVDNVSMDIGEYTPNLQCNCTEILAKQWLLSIRVDNLKVYIIRWSPLSLIHNGSDHIQSDLVKRTDFKNVTTFFNILVELEKNYTIKLKENISDSPNHNREYKWTTKGVNHLVIWSLFYSLFLLMNCISCSIYSHQSRAHQRAVIKQWFCLFTLFEWPFLKLFHCDFRLLFCVNYYQTLYKRVTVYSSLSALMCPRRNLLPVIMSATVTLVKEPLMSAQIYINNIVLNRMHIKTKIAIPASLLLLMTVSIVSFGIQAFFKCKCYSH</sequence>
<evidence type="ECO:0000313" key="3">
    <source>
        <dbReference type="WBParaSite" id="Hba_08347"/>
    </source>
</evidence>